<protein>
    <recommendedName>
        <fullName evidence="7">FAD dependent oxidoreductase domain-containing protein</fullName>
    </recommendedName>
</protein>
<feature type="binding site" evidence="6">
    <location>
        <begin position="58"/>
        <end position="59"/>
    </location>
    <ligand>
        <name>FAD</name>
        <dbReference type="ChEBI" id="CHEBI:57692"/>
    </ligand>
</feature>
<name>A0A8F2W340_CANAR</name>
<dbReference type="PIRSF" id="PIRSF000189">
    <property type="entry name" value="D-aa_oxidase"/>
    <property type="match status" value="1"/>
</dbReference>
<feature type="binding site" evidence="6">
    <location>
        <position position="239"/>
    </location>
    <ligand>
        <name>D-dopa</name>
        <dbReference type="ChEBI" id="CHEBI:149689"/>
    </ligand>
</feature>
<dbReference type="GO" id="GO:0005737">
    <property type="term" value="C:cytoplasm"/>
    <property type="evidence" value="ECO:0007669"/>
    <property type="project" value="TreeGrafter"/>
</dbReference>
<dbReference type="PROSITE" id="PS00677">
    <property type="entry name" value="DAO"/>
    <property type="match status" value="1"/>
</dbReference>
<dbReference type="InterPro" id="IPR006181">
    <property type="entry name" value="D-amino_acid_oxidase_CS"/>
</dbReference>
<reference evidence="8" key="1">
    <citation type="submission" date="2021-06" db="EMBL/GenBank/DDBJ databases">
        <title>Candida auris outbreak in lebanese hospital.</title>
        <authorList>
            <person name="Finianos M."/>
        </authorList>
    </citation>
    <scope>NUCLEOTIDE SEQUENCE</scope>
    <source>
        <strain evidence="8">CA7LBN</strain>
    </source>
</reference>
<proteinExistence type="inferred from homology"/>
<feature type="binding site" evidence="6">
    <location>
        <position position="307"/>
    </location>
    <ligand>
        <name>D-dopa</name>
        <dbReference type="ChEBI" id="CHEBI:149689"/>
    </ligand>
</feature>
<keyword evidence="3" id="KW-0285">Flavoprotein</keyword>
<dbReference type="GO" id="GO:0003884">
    <property type="term" value="F:D-amino-acid oxidase activity"/>
    <property type="evidence" value="ECO:0007669"/>
    <property type="project" value="InterPro"/>
</dbReference>
<dbReference type="SUPFAM" id="SSF54373">
    <property type="entry name" value="FAD-linked reductases, C-terminal domain"/>
    <property type="match status" value="1"/>
</dbReference>
<feature type="domain" description="FAD dependent oxidoreductase" evidence="7">
    <location>
        <begin position="21"/>
        <end position="348"/>
    </location>
</feature>
<comment type="cofactor">
    <cofactor evidence="1 6">
        <name>FAD</name>
        <dbReference type="ChEBI" id="CHEBI:57692"/>
    </cofactor>
</comment>
<evidence type="ECO:0000256" key="3">
    <source>
        <dbReference type="ARBA" id="ARBA00022630"/>
    </source>
</evidence>
<evidence type="ECO:0000256" key="4">
    <source>
        <dbReference type="ARBA" id="ARBA00022827"/>
    </source>
</evidence>
<dbReference type="Gene3D" id="3.30.9.10">
    <property type="entry name" value="D-Amino Acid Oxidase, subunit A, domain 2"/>
    <property type="match status" value="1"/>
</dbReference>
<dbReference type="GO" id="GO:0019478">
    <property type="term" value="P:D-amino acid catabolic process"/>
    <property type="evidence" value="ECO:0007669"/>
    <property type="project" value="TreeGrafter"/>
</dbReference>
<dbReference type="AlphaFoldDB" id="A0A8F2W340"/>
<evidence type="ECO:0000259" key="7">
    <source>
        <dbReference type="Pfam" id="PF01266"/>
    </source>
</evidence>
<dbReference type="InterPro" id="IPR023209">
    <property type="entry name" value="DAO"/>
</dbReference>
<dbReference type="InterPro" id="IPR006076">
    <property type="entry name" value="FAD-dep_OxRdtase"/>
</dbReference>
<dbReference type="Proteomes" id="UP000825438">
    <property type="component" value="Chromosome III"/>
</dbReference>
<sequence length="358" mass="40471">MSARVREVLGYLDGNFANIRAGIIGHYTAYKLLENNVHPDDILIVAKFHPGDESINYTSPYAGGNFSCITGDDPDTLAYDKVTYTELGNLQRFLGGPQCGLDRYKSTEYFVEPPSERKIASWKTYLYDLAILREEDLPEDVSYGIEYISWNFNCPKFLVSFQNLLKSLGVRFERRELKNIREAYYTDTKVVFNCTGLGSRSLGGVNDDKSFPMRGQVVVIKAPHIQENVMKWDAAKPTYIIKRPYSNDQLILGGFLQKGDWTADTFREQTEDILKRTTELYPKILEENRKGKRIEDLEILRVVAGLRPGREGGARIEKEFVDAGRVLIHNYGAAGYGYQAGIGMADKAVSLALDRSKL</sequence>
<dbReference type="Pfam" id="PF01266">
    <property type="entry name" value="DAO"/>
    <property type="match status" value="1"/>
</dbReference>
<dbReference type="Gene3D" id="3.40.50.720">
    <property type="entry name" value="NAD(P)-binding Rossmann-like Domain"/>
    <property type="match status" value="1"/>
</dbReference>
<dbReference type="SUPFAM" id="SSF51971">
    <property type="entry name" value="Nucleotide-binding domain"/>
    <property type="match status" value="1"/>
</dbReference>
<evidence type="ECO:0000256" key="5">
    <source>
        <dbReference type="ARBA" id="ARBA00023002"/>
    </source>
</evidence>
<evidence type="ECO:0000313" key="8">
    <source>
        <dbReference type="EMBL" id="QWW24306.1"/>
    </source>
</evidence>
<evidence type="ECO:0000256" key="1">
    <source>
        <dbReference type="ARBA" id="ARBA00001974"/>
    </source>
</evidence>
<accession>A0A8F2W340</accession>
<evidence type="ECO:0000256" key="6">
    <source>
        <dbReference type="PIRSR" id="PIRSR000189-1"/>
    </source>
</evidence>
<feature type="binding site" evidence="6">
    <location>
        <position position="335"/>
    </location>
    <ligand>
        <name>D-dopa</name>
        <dbReference type="ChEBI" id="CHEBI:149689"/>
    </ligand>
</feature>
<evidence type="ECO:0000256" key="2">
    <source>
        <dbReference type="ARBA" id="ARBA00006730"/>
    </source>
</evidence>
<keyword evidence="4 6" id="KW-0274">FAD</keyword>
<gene>
    <name evidence="8" type="ORF">CA7LBN_003140</name>
</gene>
<keyword evidence="5" id="KW-0560">Oxidoreductase</keyword>
<dbReference type="PANTHER" id="PTHR11530:SF11">
    <property type="entry name" value="D-ASPARTATE OXIDASE"/>
    <property type="match status" value="1"/>
</dbReference>
<feature type="binding site" evidence="6">
    <location>
        <position position="195"/>
    </location>
    <ligand>
        <name>FAD</name>
        <dbReference type="ChEBI" id="CHEBI:57692"/>
    </ligand>
</feature>
<dbReference type="GO" id="GO:0071949">
    <property type="term" value="F:FAD binding"/>
    <property type="evidence" value="ECO:0007669"/>
    <property type="project" value="InterPro"/>
</dbReference>
<comment type="similarity">
    <text evidence="2">Belongs to the DAMOX/DASOX family.</text>
</comment>
<organism evidence="8">
    <name type="scientific">Candidozyma auris</name>
    <name type="common">Yeast</name>
    <name type="synonym">Candida auris</name>
    <dbReference type="NCBI Taxonomy" id="498019"/>
    <lineage>
        <taxon>Eukaryota</taxon>
        <taxon>Fungi</taxon>
        <taxon>Dikarya</taxon>
        <taxon>Ascomycota</taxon>
        <taxon>Saccharomycotina</taxon>
        <taxon>Pichiomycetes</taxon>
        <taxon>Metschnikowiaceae</taxon>
        <taxon>Candidozyma</taxon>
    </lineage>
</organism>
<dbReference type="EMBL" id="CP076751">
    <property type="protein sequence ID" value="QWW24306.1"/>
    <property type="molecule type" value="Genomic_DNA"/>
</dbReference>
<dbReference type="PANTHER" id="PTHR11530">
    <property type="entry name" value="D-AMINO ACID OXIDASE"/>
    <property type="match status" value="1"/>
</dbReference>